<proteinExistence type="predicted"/>
<dbReference type="Proteomes" id="UP000319374">
    <property type="component" value="Chromosome"/>
</dbReference>
<gene>
    <name evidence="2" type="ORF">A5CPEGH6_04440</name>
</gene>
<protein>
    <recommendedName>
        <fullName evidence="1">N-acetyltransferase domain-containing protein</fullName>
    </recommendedName>
</protein>
<sequence>MNILLDTNIIIPLEDTSRVLDSSFAELRKLSAEQSHCLYIHPMQLEDINRDKNQERRGIVLSRLKQYSQIENPPVLSSRECHKLGLSQSNDNDKVDNNVLFALYRGAAHLLVTNDEGIHRKATKIGLQDKVYRLEQFLLLLRRYTTVPFSFDYTGVKERFLYEIDKNQPFFESLRQSYDDFDKWFQKCAADKRKCWCIEDGTGNIVAVCIYKHEQDAQLTDNGEVIPGRILKLCTFKVDIKARGKKLGERLLYIAFDYCVKNKLDWVYLHTFGEEQKTLVGLCLDYGFYCLGKYKQDDVYIKPMKLMDDDCGSLDSLIRYYPYFKDNESVQKFIIPIRPQYHEDLFPDFSSMKGSLFEKDQSLYSCQGNTIKKAYLCHSKIKTIRKGDIILFYRSKDRKSIQCMGIVEDVLFSENIDEVFPAIAKRTVYSYSDLLKILEKKTLVILFRYIALDKEISYQQIAKAKVEGYIQSIRKIDNQQYSALIHEN</sequence>
<name>A0A4Y1X011_9BACT</name>
<evidence type="ECO:0000259" key="1">
    <source>
        <dbReference type="Pfam" id="PF00583"/>
    </source>
</evidence>
<dbReference type="EMBL" id="AP019736">
    <property type="protein sequence ID" value="BBL05806.1"/>
    <property type="molecule type" value="Genomic_DNA"/>
</dbReference>
<accession>A0A4Y1X011</accession>
<dbReference type="SUPFAM" id="SSF55729">
    <property type="entry name" value="Acyl-CoA N-acyltransferases (Nat)"/>
    <property type="match status" value="1"/>
</dbReference>
<dbReference type="AlphaFoldDB" id="A0A4Y1X011"/>
<dbReference type="KEGG" id="ada:A5CPEGH6_04440"/>
<reference evidence="3" key="1">
    <citation type="submission" date="2019-06" db="EMBL/GenBank/DDBJ databases">
        <title>Alistipes onderdonkii subsp. vulgaris subsp. nov., Alistipes dispar sp. nov. and Alistipes communis sp. nov., isolated from human faeces, and creation of Alistipes onderdonkii subsp. onderdonkii subsp. nov.</title>
        <authorList>
            <person name="Sakamoto M."/>
            <person name="Ikeyama N."/>
            <person name="Ogata Y."/>
            <person name="Suda W."/>
            <person name="Iino T."/>
            <person name="Hattori M."/>
            <person name="Ohkuma M."/>
        </authorList>
    </citation>
    <scope>NUCLEOTIDE SEQUENCE [LARGE SCALE GENOMIC DNA]</scope>
    <source>
        <strain evidence="3">5CPEGH6</strain>
    </source>
</reference>
<evidence type="ECO:0000313" key="2">
    <source>
        <dbReference type="EMBL" id="BBL05806.1"/>
    </source>
</evidence>
<dbReference type="InterPro" id="IPR016181">
    <property type="entry name" value="Acyl_CoA_acyltransferase"/>
</dbReference>
<dbReference type="RefSeq" id="WP_141427681.1">
    <property type="nucleotide sequence ID" value="NZ_AP019736.1"/>
</dbReference>
<feature type="domain" description="N-acetyltransferase" evidence="1">
    <location>
        <begin position="161"/>
        <end position="276"/>
    </location>
</feature>
<dbReference type="OrthoDB" id="9773249at2"/>
<keyword evidence="3" id="KW-1185">Reference proteome</keyword>
<dbReference type="GeneID" id="98672415"/>
<dbReference type="Gene3D" id="3.40.630.30">
    <property type="match status" value="1"/>
</dbReference>
<dbReference type="GO" id="GO:0016747">
    <property type="term" value="F:acyltransferase activity, transferring groups other than amino-acyl groups"/>
    <property type="evidence" value="ECO:0007669"/>
    <property type="project" value="InterPro"/>
</dbReference>
<organism evidence="2 3">
    <name type="scientific">Alistipes dispar</name>
    <dbReference type="NCBI Taxonomy" id="2585119"/>
    <lineage>
        <taxon>Bacteria</taxon>
        <taxon>Pseudomonadati</taxon>
        <taxon>Bacteroidota</taxon>
        <taxon>Bacteroidia</taxon>
        <taxon>Bacteroidales</taxon>
        <taxon>Rikenellaceae</taxon>
        <taxon>Alistipes</taxon>
    </lineage>
</organism>
<dbReference type="Pfam" id="PF00583">
    <property type="entry name" value="Acetyltransf_1"/>
    <property type="match status" value="1"/>
</dbReference>
<evidence type="ECO:0000313" key="3">
    <source>
        <dbReference type="Proteomes" id="UP000319374"/>
    </source>
</evidence>
<dbReference type="InterPro" id="IPR000182">
    <property type="entry name" value="GNAT_dom"/>
</dbReference>